<evidence type="ECO:0000313" key="3">
    <source>
        <dbReference type="EMBL" id="SEG70462.1"/>
    </source>
</evidence>
<dbReference type="PANTHER" id="PTHR35526">
    <property type="entry name" value="ANTI-SIGMA-F FACTOR RSBW-RELATED"/>
    <property type="match status" value="1"/>
</dbReference>
<name>A0A1H6CC53_9ACTN</name>
<evidence type="ECO:0000313" key="4">
    <source>
        <dbReference type="Proteomes" id="UP000236723"/>
    </source>
</evidence>
<evidence type="ECO:0000259" key="2">
    <source>
        <dbReference type="Pfam" id="PF13581"/>
    </source>
</evidence>
<protein>
    <submittedName>
        <fullName evidence="3">Anti-sigma regulatory factor (Ser/Thr protein kinase)</fullName>
    </submittedName>
</protein>
<dbReference type="Gene3D" id="3.30.565.10">
    <property type="entry name" value="Histidine kinase-like ATPase, C-terminal domain"/>
    <property type="match status" value="1"/>
</dbReference>
<gene>
    <name evidence="3" type="ORF">SAMN04489712_109172</name>
</gene>
<evidence type="ECO:0000256" key="1">
    <source>
        <dbReference type="ARBA" id="ARBA00022527"/>
    </source>
</evidence>
<dbReference type="CDD" id="cd16936">
    <property type="entry name" value="HATPase_RsbW-like"/>
    <property type="match status" value="1"/>
</dbReference>
<dbReference type="EMBL" id="FNVO01000009">
    <property type="protein sequence ID" value="SEG70462.1"/>
    <property type="molecule type" value="Genomic_DNA"/>
</dbReference>
<dbReference type="AlphaFoldDB" id="A0A1H6CC53"/>
<dbReference type="InterPro" id="IPR050267">
    <property type="entry name" value="Anti-sigma-factor_SerPK"/>
</dbReference>
<keyword evidence="3" id="KW-0418">Kinase</keyword>
<feature type="domain" description="Histidine kinase/HSP90-like ATPase" evidence="2">
    <location>
        <begin position="25"/>
        <end position="131"/>
    </location>
</feature>
<reference evidence="4" key="1">
    <citation type="submission" date="2016-10" db="EMBL/GenBank/DDBJ databases">
        <authorList>
            <person name="Varghese N."/>
            <person name="Submissions S."/>
        </authorList>
    </citation>
    <scope>NUCLEOTIDE SEQUENCE [LARGE SCALE GENOMIC DNA]</scope>
    <source>
        <strain evidence="4">DSM 43163</strain>
    </source>
</reference>
<dbReference type="SUPFAM" id="SSF55874">
    <property type="entry name" value="ATPase domain of HSP90 chaperone/DNA topoisomerase II/histidine kinase"/>
    <property type="match status" value="1"/>
</dbReference>
<dbReference type="GO" id="GO:0004674">
    <property type="term" value="F:protein serine/threonine kinase activity"/>
    <property type="evidence" value="ECO:0007669"/>
    <property type="project" value="UniProtKB-KW"/>
</dbReference>
<keyword evidence="4" id="KW-1185">Reference proteome</keyword>
<keyword evidence="1" id="KW-0723">Serine/threonine-protein kinase</keyword>
<dbReference type="Pfam" id="PF13581">
    <property type="entry name" value="HATPase_c_2"/>
    <property type="match status" value="1"/>
</dbReference>
<dbReference type="Proteomes" id="UP000236723">
    <property type="component" value="Unassembled WGS sequence"/>
</dbReference>
<sequence length="143" mass="15275">MSDRAPGAGVMIGMCRLPLNATAPKIAREVVARLARSWGIAEIEDAVKIAVSELVTNAFVHAAGMPGSTVLVEVRRVEACFHVQVRDGSSAAPVDRGRGHDDENGRGLLLVRELTDACGWTPTPFGKTVWFELKAAWPLDVAA</sequence>
<proteinExistence type="predicted"/>
<dbReference type="InterPro" id="IPR036890">
    <property type="entry name" value="HATPase_C_sf"/>
</dbReference>
<dbReference type="InterPro" id="IPR003594">
    <property type="entry name" value="HATPase_dom"/>
</dbReference>
<dbReference type="PANTHER" id="PTHR35526:SF3">
    <property type="entry name" value="ANTI-SIGMA-F FACTOR RSBW"/>
    <property type="match status" value="1"/>
</dbReference>
<accession>A0A1H6CC53</accession>
<organism evidence="3 4">
    <name type="scientific">Thermomonospora echinospora</name>
    <dbReference type="NCBI Taxonomy" id="1992"/>
    <lineage>
        <taxon>Bacteria</taxon>
        <taxon>Bacillati</taxon>
        <taxon>Actinomycetota</taxon>
        <taxon>Actinomycetes</taxon>
        <taxon>Streptosporangiales</taxon>
        <taxon>Thermomonosporaceae</taxon>
        <taxon>Thermomonospora</taxon>
    </lineage>
</organism>
<keyword evidence="3" id="KW-0808">Transferase</keyword>